<dbReference type="InterPro" id="IPR036047">
    <property type="entry name" value="F-box-like_dom_sf"/>
</dbReference>
<protein>
    <submittedName>
        <fullName evidence="2">OLC1v1012116C1</fullName>
    </submittedName>
</protein>
<dbReference type="PANTHER" id="PTHR35546">
    <property type="entry name" value="F-BOX PROTEIN INTERACTION DOMAIN PROTEIN-RELATED"/>
    <property type="match status" value="1"/>
</dbReference>
<reference evidence="2" key="1">
    <citation type="submission" date="2023-03" db="EMBL/GenBank/DDBJ databases">
        <authorList>
            <person name="Julca I."/>
        </authorList>
    </citation>
    <scope>NUCLEOTIDE SEQUENCE</scope>
</reference>
<dbReference type="SUPFAM" id="SSF81383">
    <property type="entry name" value="F-box domain"/>
    <property type="match status" value="1"/>
</dbReference>
<dbReference type="PANTHER" id="PTHR35546:SF25">
    <property type="entry name" value="F-BOX DOMAIN-CONTAINING PROTEIN"/>
    <property type="match status" value="1"/>
</dbReference>
<dbReference type="InterPro" id="IPR056592">
    <property type="entry name" value="Beta-prop_At3g26010-like"/>
</dbReference>
<evidence type="ECO:0000313" key="3">
    <source>
        <dbReference type="Proteomes" id="UP001161247"/>
    </source>
</evidence>
<proteinExistence type="predicted"/>
<dbReference type="Pfam" id="PF00646">
    <property type="entry name" value="F-box"/>
    <property type="match status" value="1"/>
</dbReference>
<feature type="domain" description="F-box" evidence="1">
    <location>
        <begin position="30"/>
        <end position="88"/>
    </location>
</feature>
<sequence length="477" mass="53600">MGLSPIQQEESASCCLSIKTKTSTQAEGGRGFWSEFPEDLVFEILSRLPKKDLIALKSVFKDWNFVISRVCIPRLCPPCPQAPFWALLCFKDPLPPDSEEPGDDHPNNNPSSGDKFLKLHFLRLYKYMYGEVLPPRFWGSRIEDCFLSLLPKEVEQECDASDIQDCCNGLLLLASSSSSCYCVANPVTKQRLLVPENSHRHYNTSIKTIHSSLVFDPSLSLGFKIVSCIRPAEDATVAHPMELDIFCSEAGQWSRHVLPLQPYSLYGFEWLRRSVYFNRALYSLSLAMFLVCIDNLIPSGGSSSTSSGISQDCTGSYLKAWAIELPDKDLMPSRLLPKCCGCIGFSSGCFYYSNRNAEGSSMSVWMLVSEGEHSKWSLIHTISIADDLVLTLLVGSNRVKHVKKLDCFRPRAFLPNDEAMVIASPKLIISYHLKTKLVDELWGPRTPWHCNRKTLQLVGNWIFPFSPCLMLLNNIVA</sequence>
<dbReference type="Proteomes" id="UP001161247">
    <property type="component" value="Chromosome 7"/>
</dbReference>
<dbReference type="Pfam" id="PF24750">
    <property type="entry name" value="b-prop_At3g26010-like"/>
    <property type="match status" value="1"/>
</dbReference>
<accession>A0AAV1DX12</accession>
<evidence type="ECO:0000259" key="1">
    <source>
        <dbReference type="PROSITE" id="PS50181"/>
    </source>
</evidence>
<dbReference type="InterPro" id="IPR001810">
    <property type="entry name" value="F-box_dom"/>
</dbReference>
<dbReference type="AlphaFoldDB" id="A0AAV1DX12"/>
<evidence type="ECO:0000313" key="2">
    <source>
        <dbReference type="EMBL" id="CAI9111797.1"/>
    </source>
</evidence>
<dbReference type="SMART" id="SM00256">
    <property type="entry name" value="FBOX"/>
    <property type="match status" value="1"/>
</dbReference>
<gene>
    <name evidence="2" type="ORF">OLC1_LOCUS19108</name>
</gene>
<dbReference type="PROSITE" id="PS50181">
    <property type="entry name" value="FBOX"/>
    <property type="match status" value="1"/>
</dbReference>
<name>A0AAV1DX12_OLDCO</name>
<dbReference type="InterPro" id="IPR055290">
    <property type="entry name" value="At3g26010-like"/>
</dbReference>
<organism evidence="2 3">
    <name type="scientific">Oldenlandia corymbosa var. corymbosa</name>
    <dbReference type="NCBI Taxonomy" id="529605"/>
    <lineage>
        <taxon>Eukaryota</taxon>
        <taxon>Viridiplantae</taxon>
        <taxon>Streptophyta</taxon>
        <taxon>Embryophyta</taxon>
        <taxon>Tracheophyta</taxon>
        <taxon>Spermatophyta</taxon>
        <taxon>Magnoliopsida</taxon>
        <taxon>eudicotyledons</taxon>
        <taxon>Gunneridae</taxon>
        <taxon>Pentapetalae</taxon>
        <taxon>asterids</taxon>
        <taxon>lamiids</taxon>
        <taxon>Gentianales</taxon>
        <taxon>Rubiaceae</taxon>
        <taxon>Rubioideae</taxon>
        <taxon>Spermacoceae</taxon>
        <taxon>Hedyotis-Oldenlandia complex</taxon>
        <taxon>Oldenlandia</taxon>
    </lineage>
</organism>
<dbReference type="EMBL" id="OX459124">
    <property type="protein sequence ID" value="CAI9111797.1"/>
    <property type="molecule type" value="Genomic_DNA"/>
</dbReference>
<keyword evidence="3" id="KW-1185">Reference proteome</keyword>